<keyword evidence="11" id="KW-1185">Reference proteome</keyword>
<evidence type="ECO:0000256" key="5">
    <source>
        <dbReference type="ARBA" id="ARBA00021471"/>
    </source>
</evidence>
<accession>A0AA88Y838</accession>
<feature type="compositionally biased region" description="Basic and acidic residues" evidence="9">
    <location>
        <begin position="154"/>
        <end position="165"/>
    </location>
</feature>
<evidence type="ECO:0000313" key="10">
    <source>
        <dbReference type="EMBL" id="KAK3099662.1"/>
    </source>
</evidence>
<name>A0AA88Y838_PINIB</name>
<dbReference type="GO" id="GO:0005737">
    <property type="term" value="C:cytoplasm"/>
    <property type="evidence" value="ECO:0007669"/>
    <property type="project" value="UniProtKB-SubCell"/>
</dbReference>
<organism evidence="10 11">
    <name type="scientific">Pinctada imbricata</name>
    <name type="common">Atlantic pearl-oyster</name>
    <name type="synonym">Pinctada martensii</name>
    <dbReference type="NCBI Taxonomy" id="66713"/>
    <lineage>
        <taxon>Eukaryota</taxon>
        <taxon>Metazoa</taxon>
        <taxon>Spiralia</taxon>
        <taxon>Lophotrochozoa</taxon>
        <taxon>Mollusca</taxon>
        <taxon>Bivalvia</taxon>
        <taxon>Autobranchia</taxon>
        <taxon>Pteriomorphia</taxon>
        <taxon>Pterioida</taxon>
        <taxon>Pterioidea</taxon>
        <taxon>Pteriidae</taxon>
        <taxon>Pinctada</taxon>
    </lineage>
</organism>
<evidence type="ECO:0000256" key="4">
    <source>
        <dbReference type="ARBA" id="ARBA00005344"/>
    </source>
</evidence>
<gene>
    <name evidence="10" type="ORF">FSP39_007658</name>
</gene>
<protein>
    <recommendedName>
        <fullName evidence="5">Microtubule-associated protein Jupiter</fullName>
    </recommendedName>
</protein>
<dbReference type="AlphaFoldDB" id="A0AA88Y838"/>
<feature type="compositionally biased region" description="Basic and acidic residues" evidence="9">
    <location>
        <begin position="110"/>
        <end position="120"/>
    </location>
</feature>
<feature type="region of interest" description="Disordered" evidence="9">
    <location>
        <begin position="1"/>
        <end position="176"/>
    </location>
</feature>
<keyword evidence="6" id="KW-0963">Cytoplasm</keyword>
<evidence type="ECO:0000256" key="7">
    <source>
        <dbReference type="ARBA" id="ARBA00022553"/>
    </source>
</evidence>
<dbReference type="Proteomes" id="UP001186944">
    <property type="component" value="Unassembled WGS sequence"/>
</dbReference>
<evidence type="ECO:0000256" key="8">
    <source>
        <dbReference type="ARBA" id="ARBA00023242"/>
    </source>
</evidence>
<dbReference type="GO" id="GO:0005634">
    <property type="term" value="C:nucleus"/>
    <property type="evidence" value="ECO:0007669"/>
    <property type="project" value="UniProtKB-SubCell"/>
</dbReference>
<evidence type="ECO:0000256" key="3">
    <source>
        <dbReference type="ARBA" id="ARBA00004496"/>
    </source>
</evidence>
<feature type="compositionally biased region" description="Polar residues" evidence="9">
    <location>
        <begin position="44"/>
        <end position="53"/>
    </location>
</feature>
<dbReference type="Pfam" id="PF17054">
    <property type="entry name" value="JUPITER"/>
    <property type="match status" value="1"/>
</dbReference>
<proteinExistence type="inferred from homology"/>
<evidence type="ECO:0000256" key="6">
    <source>
        <dbReference type="ARBA" id="ARBA00022490"/>
    </source>
</evidence>
<comment type="similarity">
    <text evidence="4">Belongs to the MAP Jupiter family.</text>
</comment>
<evidence type="ECO:0000313" key="11">
    <source>
        <dbReference type="Proteomes" id="UP001186944"/>
    </source>
</evidence>
<evidence type="ECO:0000256" key="2">
    <source>
        <dbReference type="ARBA" id="ARBA00004123"/>
    </source>
</evidence>
<comment type="caution">
    <text evidence="10">The sequence shown here is derived from an EMBL/GenBank/DDBJ whole genome shotgun (WGS) entry which is preliminary data.</text>
</comment>
<dbReference type="PANTHER" id="PTHR34930:SF2">
    <property type="entry name" value="MICROTUBULE-ASSOCIATED PROTEIN JUPITER"/>
    <property type="match status" value="1"/>
</dbReference>
<keyword evidence="8" id="KW-0539">Nucleus</keyword>
<comment type="subcellular location">
    <subcellularLocation>
        <location evidence="3">Cytoplasm</location>
    </subcellularLocation>
    <subcellularLocation>
        <location evidence="2">Nucleus</location>
    </subcellularLocation>
</comment>
<dbReference type="EMBL" id="VSWD01000006">
    <property type="protein sequence ID" value="KAK3099662.1"/>
    <property type="molecule type" value="Genomic_DNA"/>
</dbReference>
<comment type="function">
    <text evidence="1">Binds to all microtubule populations.</text>
</comment>
<evidence type="ECO:0000256" key="1">
    <source>
        <dbReference type="ARBA" id="ARBA00003805"/>
    </source>
</evidence>
<reference evidence="10" key="1">
    <citation type="submission" date="2019-08" db="EMBL/GenBank/DDBJ databases">
        <title>The improved chromosome-level genome for the pearl oyster Pinctada fucata martensii using PacBio sequencing and Hi-C.</title>
        <authorList>
            <person name="Zheng Z."/>
        </authorList>
    </citation>
    <scope>NUCLEOTIDE SEQUENCE</scope>
    <source>
        <strain evidence="10">ZZ-2019</strain>
        <tissue evidence="10">Adductor muscle</tissue>
    </source>
</reference>
<dbReference type="PANTHER" id="PTHR34930">
    <property type="entry name" value="GEO05313P1"/>
    <property type="match status" value="1"/>
</dbReference>
<keyword evidence="7" id="KW-0597">Phosphoprotein</keyword>
<sequence length="243" mass="27087">MTTTDVFQGMSSEAKPSSRVIRPPGGGSSNIFGTNDADDKPQQRRQQPATSNLFGAEDESKDKVGKRQGGPPDNSRANVFGGSMVQDNTAKDNKRRGQVSTYNPITGEDTPGHMAEEPLRRRGKRGHQTSSVSDEGVPQGMYNPITGQPYSAEEDGKKEEGGRREEEEEQKQQQQQQQQAVRRKLFIIHQMKFHYVVTILAKQLFQISLEERAVRPYQYIHQPEFLIPQEASLLGPCGNDGES</sequence>
<evidence type="ECO:0000256" key="9">
    <source>
        <dbReference type="SAM" id="MobiDB-lite"/>
    </source>
</evidence>
<feature type="compositionally biased region" description="Polar residues" evidence="9">
    <location>
        <begin position="1"/>
        <end position="15"/>
    </location>
</feature>
<dbReference type="InterPro" id="IPR033335">
    <property type="entry name" value="JUPITER"/>
</dbReference>